<dbReference type="EMBL" id="HBER01037642">
    <property type="protein sequence ID" value="CAD8543775.1"/>
    <property type="molecule type" value="Transcribed_RNA"/>
</dbReference>
<proteinExistence type="inferred from homology"/>
<accession>A0A6U5K7P4</accession>
<dbReference type="PANTHER" id="PTHR13501">
    <property type="entry name" value="CHLOROPLAST 50S RIBOSOMAL PROTEIN L22-RELATED"/>
    <property type="match status" value="1"/>
</dbReference>
<protein>
    <recommendedName>
        <fullName evidence="7">50S ribosomal protein L22, chloroplastic</fullName>
    </recommendedName>
</protein>
<organism evidence="6">
    <name type="scientific">Calcidiscus leptoporus</name>
    <dbReference type="NCBI Taxonomy" id="127549"/>
    <lineage>
        <taxon>Eukaryota</taxon>
        <taxon>Haptista</taxon>
        <taxon>Haptophyta</taxon>
        <taxon>Prymnesiophyceae</taxon>
        <taxon>Coccolithales</taxon>
        <taxon>Calcidiscaceae</taxon>
        <taxon>Calcidiscus</taxon>
    </lineage>
</organism>
<sequence length="205" mass="23261">MARPGRALSSKGEAVNPLLNVQMPVAAHEVASPKSRERARFAIADFKDLPVSPKKLRVVANLVPRLYWREAMLQLEFCRKNMGVMVKNCVECAVKNAREQGLDSTRLVVDQCIVGKGSYFKKPDYKARGKVGVKRSYFSHLRVIVRELEDGQVRNTKNFGRWTRTASLLGLSWEQRIQQLPRYVPLPGYDPTGAIEMPSHVRKLK</sequence>
<dbReference type="AlphaFoldDB" id="A0A6U5K7P4"/>
<dbReference type="InterPro" id="IPR047867">
    <property type="entry name" value="Ribosomal_uL22_bac/org-type"/>
</dbReference>
<dbReference type="InterPro" id="IPR001063">
    <property type="entry name" value="Ribosomal_uL22"/>
</dbReference>
<keyword evidence="3 4" id="KW-0687">Ribonucleoprotein</keyword>
<dbReference type="GO" id="GO:0006412">
    <property type="term" value="P:translation"/>
    <property type="evidence" value="ECO:0007669"/>
    <property type="project" value="InterPro"/>
</dbReference>
<dbReference type="Pfam" id="PF00237">
    <property type="entry name" value="Ribosomal_L22"/>
    <property type="match status" value="1"/>
</dbReference>
<evidence type="ECO:0000256" key="1">
    <source>
        <dbReference type="ARBA" id="ARBA00009451"/>
    </source>
</evidence>
<evidence type="ECO:0000256" key="2">
    <source>
        <dbReference type="ARBA" id="ARBA00022980"/>
    </source>
</evidence>
<dbReference type="InterPro" id="IPR036394">
    <property type="entry name" value="Ribosomal_uL22_sf"/>
</dbReference>
<dbReference type="PANTHER" id="PTHR13501:SF8">
    <property type="entry name" value="LARGE RIBOSOMAL SUBUNIT PROTEIN UL22M"/>
    <property type="match status" value="1"/>
</dbReference>
<evidence type="ECO:0000313" key="6">
    <source>
        <dbReference type="EMBL" id="CAD8543776.1"/>
    </source>
</evidence>
<evidence type="ECO:0000313" key="5">
    <source>
        <dbReference type="EMBL" id="CAD8543775.1"/>
    </source>
</evidence>
<dbReference type="GO" id="GO:0003735">
    <property type="term" value="F:structural constituent of ribosome"/>
    <property type="evidence" value="ECO:0007669"/>
    <property type="project" value="InterPro"/>
</dbReference>
<keyword evidence="2 4" id="KW-0689">Ribosomal protein</keyword>
<dbReference type="SUPFAM" id="SSF54843">
    <property type="entry name" value="Ribosomal protein L22"/>
    <property type="match status" value="1"/>
</dbReference>
<evidence type="ECO:0000256" key="4">
    <source>
        <dbReference type="RuleBase" id="RU004005"/>
    </source>
</evidence>
<evidence type="ECO:0000256" key="3">
    <source>
        <dbReference type="ARBA" id="ARBA00023274"/>
    </source>
</evidence>
<dbReference type="EMBL" id="HBER01037643">
    <property type="protein sequence ID" value="CAD8543776.1"/>
    <property type="molecule type" value="Transcribed_RNA"/>
</dbReference>
<name>A0A6U5K7P4_9EUKA</name>
<reference evidence="6" key="1">
    <citation type="submission" date="2021-01" db="EMBL/GenBank/DDBJ databases">
        <authorList>
            <person name="Corre E."/>
            <person name="Pelletier E."/>
            <person name="Niang G."/>
            <person name="Scheremetjew M."/>
            <person name="Finn R."/>
            <person name="Kale V."/>
            <person name="Holt S."/>
            <person name="Cochrane G."/>
            <person name="Meng A."/>
            <person name="Brown T."/>
            <person name="Cohen L."/>
        </authorList>
    </citation>
    <scope>NUCLEOTIDE SEQUENCE</scope>
    <source>
        <strain evidence="6">RCC1130</strain>
    </source>
</reference>
<comment type="similarity">
    <text evidence="1 4">Belongs to the universal ribosomal protein uL22 family.</text>
</comment>
<dbReference type="Gene3D" id="3.90.470.10">
    <property type="entry name" value="Ribosomal protein L22/L17"/>
    <property type="match status" value="1"/>
</dbReference>
<dbReference type="GO" id="GO:0005762">
    <property type="term" value="C:mitochondrial large ribosomal subunit"/>
    <property type="evidence" value="ECO:0007669"/>
    <property type="project" value="TreeGrafter"/>
</dbReference>
<evidence type="ECO:0008006" key="7">
    <source>
        <dbReference type="Google" id="ProtNLM"/>
    </source>
</evidence>
<gene>
    <name evidence="5" type="ORF">CLEP1334_LOCUS19062</name>
    <name evidence="6" type="ORF">CLEP1334_LOCUS19063</name>
</gene>